<organism evidence="3">
    <name type="scientific">Intestinibacter bartlettii</name>
    <dbReference type="NCBI Taxonomy" id="261299"/>
    <lineage>
        <taxon>Bacteria</taxon>
        <taxon>Bacillati</taxon>
        <taxon>Bacillota</taxon>
        <taxon>Clostridia</taxon>
        <taxon>Peptostreptococcales</taxon>
        <taxon>Peptostreptococcaceae</taxon>
        <taxon>Intestinibacter</taxon>
    </lineage>
</organism>
<reference evidence="2 4" key="2">
    <citation type="submission" date="2021-10" db="EMBL/GenBank/DDBJ databases">
        <title>Collection of gut derived symbiotic bacterial strains cultured from healthy donors.</title>
        <authorList>
            <person name="Lin H."/>
            <person name="Littmann E."/>
            <person name="Claire K."/>
            <person name="Pamer E."/>
        </authorList>
    </citation>
    <scope>NUCLEOTIDE SEQUENCE [LARGE SCALE GENOMIC DNA]</scope>
    <source>
        <strain evidence="2 4">MSK.17.68</strain>
    </source>
</reference>
<dbReference type="Proteomes" id="UP001299409">
    <property type="component" value="Unassembled WGS sequence"/>
</dbReference>
<gene>
    <name evidence="3" type="ORF">IBLFYP30_01760</name>
    <name evidence="2" type="ORF">LIP50_04225</name>
</gene>
<dbReference type="AlphaFoldDB" id="A0A6N3C4M9"/>
<dbReference type="EMBL" id="JAJBMB010000003">
    <property type="protein sequence ID" value="MCB5445406.1"/>
    <property type="molecule type" value="Genomic_DNA"/>
</dbReference>
<dbReference type="RefSeq" id="WP_007286277.1">
    <property type="nucleotide sequence ID" value="NZ_BAABXU010000001.1"/>
</dbReference>
<keyword evidence="4" id="KW-1185">Reference proteome</keyword>
<evidence type="ECO:0000313" key="3">
    <source>
        <dbReference type="EMBL" id="VYU11015.1"/>
    </source>
</evidence>
<evidence type="ECO:0000256" key="1">
    <source>
        <dbReference type="SAM" id="Phobius"/>
    </source>
</evidence>
<evidence type="ECO:0000313" key="4">
    <source>
        <dbReference type="Proteomes" id="UP001299409"/>
    </source>
</evidence>
<dbReference type="EMBL" id="CACRUE010000026">
    <property type="protein sequence ID" value="VYU11015.1"/>
    <property type="molecule type" value="Genomic_DNA"/>
</dbReference>
<keyword evidence="1" id="KW-0812">Transmembrane</keyword>
<feature type="transmembrane region" description="Helical" evidence="1">
    <location>
        <begin position="9"/>
        <end position="30"/>
    </location>
</feature>
<name>A0A6N3C4M9_9FIRM</name>
<sequence length="192" mass="21952">MKNMDNYRWIIPSLIALGVILLSGGIFVGVKSYETLEANSTKVDNTTQKNLSSKQKFKLDEYCQIWLQDDNEIPVMLGKVNEDLLNKTEDEIKTALKEKYPDKEVSTMNKYQIILKTSEDGTDLSKANKYTLENEDGYISVFKYNKEGKKELVEKTSIQIKSLPKSVQEELKDAIVLDNEDDAYSRLEDFGS</sequence>
<protein>
    <submittedName>
        <fullName evidence="2">BofC C-terminal domain-containing protein</fullName>
    </submittedName>
</protein>
<keyword evidence="1" id="KW-1133">Transmembrane helix</keyword>
<evidence type="ECO:0000313" key="2">
    <source>
        <dbReference type="EMBL" id="MCB5445406.1"/>
    </source>
</evidence>
<accession>A0A6N3C4M9</accession>
<proteinExistence type="predicted"/>
<dbReference type="GeneID" id="89566005"/>
<keyword evidence="1" id="KW-0472">Membrane</keyword>
<reference evidence="3" key="1">
    <citation type="submission" date="2019-11" db="EMBL/GenBank/DDBJ databases">
        <authorList>
            <person name="Feng L."/>
        </authorList>
    </citation>
    <scope>NUCLEOTIDE SEQUENCE</scope>
    <source>
        <strain evidence="3">IbartlettiiLFYP30</strain>
    </source>
</reference>